<dbReference type="Pfam" id="PF00195">
    <property type="entry name" value="Chal_sti_synt_N"/>
    <property type="match status" value="1"/>
</dbReference>
<proteinExistence type="inferred from homology"/>
<accession>A0A517LYT6</accession>
<evidence type="ECO:0000259" key="4">
    <source>
        <dbReference type="Pfam" id="PF00195"/>
    </source>
</evidence>
<dbReference type="Gene3D" id="3.40.47.10">
    <property type="match status" value="2"/>
</dbReference>
<dbReference type="InterPro" id="IPR016039">
    <property type="entry name" value="Thiolase-like"/>
</dbReference>
<dbReference type="PIRSF" id="PIRSF000451">
    <property type="entry name" value="PKS_III"/>
    <property type="match status" value="1"/>
</dbReference>
<dbReference type="SUPFAM" id="SSF53901">
    <property type="entry name" value="Thiolase-like"/>
    <property type="match status" value="1"/>
</dbReference>
<evidence type="ECO:0000256" key="2">
    <source>
        <dbReference type="ARBA" id="ARBA00022679"/>
    </source>
</evidence>
<dbReference type="InterPro" id="IPR012328">
    <property type="entry name" value="Chalcone/stilbene_synt_C"/>
</dbReference>
<evidence type="ECO:0000259" key="5">
    <source>
        <dbReference type="Pfam" id="PF02797"/>
    </source>
</evidence>
<evidence type="ECO:0000313" key="7">
    <source>
        <dbReference type="Proteomes" id="UP000319557"/>
    </source>
</evidence>
<gene>
    <name evidence="6" type="ORF">EC9_19400</name>
</gene>
<keyword evidence="6" id="KW-0012">Acyltransferase</keyword>
<reference evidence="6 7" key="1">
    <citation type="submission" date="2019-02" db="EMBL/GenBank/DDBJ databases">
        <title>Deep-cultivation of Planctomycetes and their phenomic and genomic characterization uncovers novel biology.</title>
        <authorList>
            <person name="Wiegand S."/>
            <person name="Jogler M."/>
            <person name="Boedeker C."/>
            <person name="Pinto D."/>
            <person name="Vollmers J."/>
            <person name="Rivas-Marin E."/>
            <person name="Kohn T."/>
            <person name="Peeters S.H."/>
            <person name="Heuer A."/>
            <person name="Rast P."/>
            <person name="Oberbeckmann S."/>
            <person name="Bunk B."/>
            <person name="Jeske O."/>
            <person name="Meyerdierks A."/>
            <person name="Storesund J.E."/>
            <person name="Kallscheuer N."/>
            <person name="Luecker S."/>
            <person name="Lage O.M."/>
            <person name="Pohl T."/>
            <person name="Merkel B.J."/>
            <person name="Hornburger P."/>
            <person name="Mueller R.-W."/>
            <person name="Bruemmer F."/>
            <person name="Labrenz M."/>
            <person name="Spormann A.M."/>
            <person name="Op den Camp H."/>
            <person name="Overmann J."/>
            <person name="Amann R."/>
            <person name="Jetten M.S.M."/>
            <person name="Mascher T."/>
            <person name="Medema M.H."/>
            <person name="Devos D.P."/>
            <person name="Kaster A.-K."/>
            <person name="Ovreas L."/>
            <person name="Rohde M."/>
            <person name="Galperin M.Y."/>
            <person name="Jogler C."/>
        </authorList>
    </citation>
    <scope>NUCLEOTIDE SEQUENCE [LARGE SCALE GENOMIC DNA]</scope>
    <source>
        <strain evidence="6 7">EC9</strain>
    </source>
</reference>
<dbReference type="KEGG" id="ruv:EC9_19400"/>
<dbReference type="GO" id="GO:0016747">
    <property type="term" value="F:acyltransferase activity, transferring groups other than amino-acyl groups"/>
    <property type="evidence" value="ECO:0007669"/>
    <property type="project" value="InterPro"/>
</dbReference>
<dbReference type="OrthoDB" id="9786288at2"/>
<dbReference type="PANTHER" id="PTHR11877:SF46">
    <property type="entry name" value="TYPE III POLYKETIDE SYNTHASE A"/>
    <property type="match status" value="1"/>
</dbReference>
<feature type="domain" description="Chalcone/stilbene synthase C-terminal" evidence="5">
    <location>
        <begin position="239"/>
        <end position="368"/>
    </location>
</feature>
<dbReference type="PANTHER" id="PTHR11877">
    <property type="entry name" value="HYDROXYMETHYLGLUTARYL-COA SYNTHASE"/>
    <property type="match status" value="1"/>
</dbReference>
<dbReference type="GO" id="GO:0030639">
    <property type="term" value="P:polyketide biosynthetic process"/>
    <property type="evidence" value="ECO:0007669"/>
    <property type="project" value="TreeGrafter"/>
</dbReference>
<protein>
    <submittedName>
        <fullName evidence="6">Alpha-pyrone synthesis polyketide synthase-like Pks18</fullName>
        <ecNumber evidence="6">2.3.1.-</ecNumber>
    </submittedName>
</protein>
<dbReference type="InterPro" id="IPR001099">
    <property type="entry name" value="Chalcone/stilbene_synt_N"/>
</dbReference>
<evidence type="ECO:0000256" key="1">
    <source>
        <dbReference type="ARBA" id="ARBA00005531"/>
    </source>
</evidence>
<keyword evidence="2 6" id="KW-0808">Transferase</keyword>
<dbReference type="EC" id="2.3.1.-" evidence="6"/>
<dbReference type="InterPro" id="IPR011141">
    <property type="entry name" value="Polyketide_synthase_type-III"/>
</dbReference>
<evidence type="ECO:0000256" key="3">
    <source>
        <dbReference type="PIRSR" id="PIRSR000451-1"/>
    </source>
</evidence>
<dbReference type="AlphaFoldDB" id="A0A517LYT6"/>
<dbReference type="RefSeq" id="WP_145344332.1">
    <property type="nucleotide sequence ID" value="NZ_CP036261.1"/>
</dbReference>
<evidence type="ECO:0000313" key="6">
    <source>
        <dbReference type="EMBL" id="QDS87759.1"/>
    </source>
</evidence>
<dbReference type="Proteomes" id="UP000319557">
    <property type="component" value="Chromosome"/>
</dbReference>
<keyword evidence="7" id="KW-1185">Reference proteome</keyword>
<dbReference type="CDD" id="cd00831">
    <property type="entry name" value="CHS_like"/>
    <property type="match status" value="1"/>
</dbReference>
<feature type="active site" description="Acyl-thioester intermediate" evidence="3">
    <location>
        <position position="156"/>
    </location>
</feature>
<dbReference type="EMBL" id="CP036261">
    <property type="protein sequence ID" value="QDS87759.1"/>
    <property type="molecule type" value="Genomic_DNA"/>
</dbReference>
<organism evidence="6 7">
    <name type="scientific">Rosistilla ulvae</name>
    <dbReference type="NCBI Taxonomy" id="1930277"/>
    <lineage>
        <taxon>Bacteria</taxon>
        <taxon>Pseudomonadati</taxon>
        <taxon>Planctomycetota</taxon>
        <taxon>Planctomycetia</taxon>
        <taxon>Pirellulales</taxon>
        <taxon>Pirellulaceae</taxon>
        <taxon>Rosistilla</taxon>
    </lineage>
</organism>
<comment type="similarity">
    <text evidence="1">Belongs to the thiolase-like superfamily. Chalcone/stilbene synthases family.</text>
</comment>
<sequence length="369" mass="39780">MTCSIIGLGTAQAPEVVSQEDALALSTDVICETDKQKRLLRTLFRKSGVSSRRTVIPYELGYHWHKSDSESNESGTGGDGPTTAQRMSLYKKHATPLALASATAAIHDAAVLPGDITHLVTVSCTGFAAPGVDIDLIQLLGMPSTTQRVHVGYMGCHGAINGMRTVQGLTAADPNACVLMCCVELCSLHFRMRWDLDGVVGNALFADGSGSIIAAGANWETKHPHSASICKIEATGACLIEDTNDEMSWHIGDHGFQMRLTSGVPDCIKTYLRSWICQWLNSQGLKIEDIQRWIVHPGGPRILDAVEEALHLQATHTQVSREVLNDLGNMSSATVLFVMERNQSQRCEGPAVVLAFGPGVMAEAALLRY</sequence>
<name>A0A517LYT6_9BACT</name>
<dbReference type="Pfam" id="PF02797">
    <property type="entry name" value="Chal_sti_synt_C"/>
    <property type="match status" value="1"/>
</dbReference>
<feature type="domain" description="Chalcone/stilbene synthase N-terminal" evidence="4">
    <location>
        <begin position="4"/>
        <end position="214"/>
    </location>
</feature>